<evidence type="ECO:0008006" key="5">
    <source>
        <dbReference type="Google" id="ProtNLM"/>
    </source>
</evidence>
<feature type="chain" id="PRO_5047482785" description="Surface antigen BspA-like" evidence="2">
    <location>
        <begin position="16"/>
        <end position="1639"/>
    </location>
</feature>
<dbReference type="SUPFAM" id="SSF52058">
    <property type="entry name" value="L domain-like"/>
    <property type="match status" value="4"/>
</dbReference>
<gene>
    <name evidence="3" type="ORF">M9Y10_035148</name>
</gene>
<evidence type="ECO:0000313" key="3">
    <source>
        <dbReference type="EMBL" id="KAK8890372.1"/>
    </source>
</evidence>
<protein>
    <recommendedName>
        <fullName evidence="5">Surface antigen BspA-like</fullName>
    </recommendedName>
</protein>
<keyword evidence="1" id="KW-0472">Membrane</keyword>
<keyword evidence="1" id="KW-1133">Transmembrane helix</keyword>
<dbReference type="EMBL" id="JAPFFF010000005">
    <property type="protein sequence ID" value="KAK8890372.1"/>
    <property type="molecule type" value="Genomic_DNA"/>
</dbReference>
<evidence type="ECO:0000256" key="1">
    <source>
        <dbReference type="SAM" id="Phobius"/>
    </source>
</evidence>
<keyword evidence="1" id="KW-0812">Transmembrane</keyword>
<keyword evidence="4" id="KW-1185">Reference proteome</keyword>
<dbReference type="InterPro" id="IPR053139">
    <property type="entry name" value="Surface_bspA-like"/>
</dbReference>
<proteinExistence type="predicted"/>
<evidence type="ECO:0000256" key="2">
    <source>
        <dbReference type="SAM" id="SignalP"/>
    </source>
</evidence>
<dbReference type="Pfam" id="PF13306">
    <property type="entry name" value="LRR_5"/>
    <property type="match status" value="7"/>
</dbReference>
<organism evidence="3 4">
    <name type="scientific">Tritrichomonas musculus</name>
    <dbReference type="NCBI Taxonomy" id="1915356"/>
    <lineage>
        <taxon>Eukaryota</taxon>
        <taxon>Metamonada</taxon>
        <taxon>Parabasalia</taxon>
        <taxon>Tritrichomonadida</taxon>
        <taxon>Tritrichomonadidae</taxon>
        <taxon>Tritrichomonas</taxon>
    </lineage>
</organism>
<evidence type="ECO:0000313" key="4">
    <source>
        <dbReference type="Proteomes" id="UP001470230"/>
    </source>
</evidence>
<dbReference type="InterPro" id="IPR026906">
    <property type="entry name" value="LRR_5"/>
</dbReference>
<reference evidence="3 4" key="1">
    <citation type="submission" date="2024-04" db="EMBL/GenBank/DDBJ databases">
        <title>Tritrichomonas musculus Genome.</title>
        <authorList>
            <person name="Alves-Ferreira E."/>
            <person name="Grigg M."/>
            <person name="Lorenzi H."/>
            <person name="Galac M."/>
        </authorList>
    </citation>
    <scope>NUCLEOTIDE SEQUENCE [LARGE SCALE GENOMIC DNA]</scope>
    <source>
        <strain evidence="3 4">EAF2021</strain>
    </source>
</reference>
<name>A0ABR2KIW8_9EUKA</name>
<dbReference type="PANTHER" id="PTHR45661:SF3">
    <property type="entry name" value="IG-LIKE DOMAIN-CONTAINING PROTEIN"/>
    <property type="match status" value="1"/>
</dbReference>
<dbReference type="InterPro" id="IPR032675">
    <property type="entry name" value="LRR_dom_sf"/>
</dbReference>
<dbReference type="Gene3D" id="3.80.10.10">
    <property type="entry name" value="Ribonuclease Inhibitor"/>
    <property type="match status" value="7"/>
</dbReference>
<dbReference type="PANTHER" id="PTHR45661">
    <property type="entry name" value="SURFACE ANTIGEN"/>
    <property type="match status" value="1"/>
</dbReference>
<dbReference type="Proteomes" id="UP001470230">
    <property type="component" value="Unassembled WGS sequence"/>
</dbReference>
<comment type="caution">
    <text evidence="3">The sequence shown here is derived from an EMBL/GenBank/DDBJ whole genome shotgun (WGS) entry which is preliminary data.</text>
</comment>
<accession>A0ABR2KIW8</accession>
<feature type="signal peptide" evidence="2">
    <location>
        <begin position="1"/>
        <end position="15"/>
    </location>
</feature>
<sequence>MILLILTSLLSLKEGKTLSSDKKNILDESGKYDDNINFKFESSTGKLTLTGKGKMANYNQFSRPYHSYCGKIKRGEIGEGITNIGSESFCNCINLLSVVIASTVTNISQEAFRGCSKLKSISFSNNINNVQIIEEYAFDKCSSLASLPTFNNLISIGSKCFQYCNITSITLPQTLETFPLDAFDYNDNLKSINIDENNKYFMSIDGVLFLKNESKLILYPLGKEDKFYEIPDGTISIGEKSFKNSFVNVINISDSVVSLDPYALYECSALYSLNIGRGLEKIADKSIYDCYKIANITVDENNAYFKSINGILFSKDESELIKYPTQLKEKTYAIPLTVTTIKYNCFYSNRFLKNIIITDNVSFIDQHSVRRCEQIMSFEVTENNQFFAAFDDILYLKNFSRIVLVPQKKDGNYTLHENLTRFEGNLFSKRNINYINIPNKITYINSYTFNSCGKLQSIIIPDSVTMIDFGAFINCLALQNVEIGKNVRWIGSSVFNGCGMLKSITIPKLVSNISSNLFFGCVNLTSITFCGNIYYIDIGAFGFCNSLSSITYYGSQITSTFNSETFKDCKKLTNVTVLINYEIDRYCGKPVVKLPDGYARCGENIEWFFNSSTQTIDVYGSGYMDNSTSKSLSTFYPIRYLVRVVNVGEGINSIGDFAFYYMTKMTTINLPESLVYIGSKAFYSCKNLRSIKLSDKKTVFKEYVFAKCYNLTELSIPKSLVTIEKYALSETGLYSLSISDNVVSLGQNALANCINISSITIGNGIKTIEYQCLYKCMNLSTLHIGENVEKIGVDALAFCKMLEVLVLPAKLTMVDDSSFWNCHSLRNITFLGPINSITQYLFGSCHALDTIIFNNTAQVNDTVIIPDNIDSIRRSAFIDCYSIKHIRLGKNVSSIEPYAFSGCTGLISIDLNEAVSSIGENSFEYCISLTSFEMNDNIEVINPGTFLKCGNLTTVRFSERLTMIGNNSFSECYSLKSVKIPDSVIMVNKSAFYNCTRMEALVFGPNLTSIGNYAFSYCSNLTNITIPRNLISIDDRSFEHCDSFESINVLEGNPMYMSYDGVMYTNEPSPKIFLFPLKKEGHLMFHPNMTSISYDINYLSSSNITSITFGEKTKYIDSFTFRFFINLESIKMENVVTIGISAFEKCPKLKTVVFSEHLVDIGSGSFKECVELTTVNYTGSLNLSHCLDIFTNCTKLKYINVLENFQYDTFCGINVSKCIIFVHETPSIEITTNNEDFIESSNVPIISSPTHEPIITDVPIPVQTPMPENISFIDIPNDINEEKLNDILLDKFESMGDDEGIINVVVINNDENSKKVPYNSTLKPNQYIKLGENTIIDLNGGNLNIILPENRKAIVSINNDKENKISIRGDGDLGIEFQPESKSKSININSNSEINGSLTITVPDDTESFEIDSIDLSSKSSIKIKKEKSNEVVNFSVKKMTATKNTIATISNVTIKNSLKVHQTASLNVDNITFDNAVVEYEIFNYNNKNLWKEPFFKGNFNQPPNSLILKESITNELPIVNSDYTLISGLFDIDGCEKWLNIIDITNTHLNEKKCEDNALLSTENKRIVIRNAEKEDDGNNNDNKKKLNGGQIAGIVIGCIAGVAIIVVVIIIIIKKTKKSSNSTSEDANPIDNGNDL</sequence>
<feature type="transmembrane region" description="Helical" evidence="1">
    <location>
        <begin position="1594"/>
        <end position="1616"/>
    </location>
</feature>
<keyword evidence="2" id="KW-0732">Signal</keyword>